<keyword evidence="2" id="KW-1185">Reference proteome</keyword>
<dbReference type="SUPFAM" id="SSF55486">
    <property type="entry name" value="Metalloproteases ('zincins'), catalytic domain"/>
    <property type="match status" value="1"/>
</dbReference>
<dbReference type="AlphaFoldDB" id="A0A494Z2C6"/>
<dbReference type="GO" id="GO:0004222">
    <property type="term" value="F:metalloendopeptidase activity"/>
    <property type="evidence" value="ECO:0007669"/>
    <property type="project" value="InterPro"/>
</dbReference>
<dbReference type="NCBIfam" id="TIGR02289">
    <property type="entry name" value="M3_not_pepF"/>
    <property type="match status" value="1"/>
</dbReference>
<organism evidence="1 2">
    <name type="scientific">Oceanobacillus bengalensis</name>
    <dbReference type="NCBI Taxonomy" id="1435466"/>
    <lineage>
        <taxon>Bacteria</taxon>
        <taxon>Bacillati</taxon>
        <taxon>Bacillota</taxon>
        <taxon>Bacilli</taxon>
        <taxon>Bacillales</taxon>
        <taxon>Bacillaceae</taxon>
        <taxon>Oceanobacillus</taxon>
    </lineage>
</organism>
<evidence type="ECO:0000313" key="1">
    <source>
        <dbReference type="EMBL" id="RKQ16551.1"/>
    </source>
</evidence>
<dbReference type="InterPro" id="IPR011976">
    <property type="entry name" value="Pept_M3B_oligopep-rel"/>
</dbReference>
<dbReference type="GO" id="GO:0006518">
    <property type="term" value="P:peptide metabolic process"/>
    <property type="evidence" value="ECO:0007669"/>
    <property type="project" value="TreeGrafter"/>
</dbReference>
<dbReference type="CDD" id="cd09606">
    <property type="entry name" value="M3B_PepF"/>
    <property type="match status" value="1"/>
</dbReference>
<dbReference type="PANTHER" id="PTHR11804">
    <property type="entry name" value="PROTEASE M3 THIMET OLIGOPEPTIDASE-RELATED"/>
    <property type="match status" value="1"/>
</dbReference>
<reference evidence="1 2" key="1">
    <citation type="journal article" date="2015" name="Antonie Van Leeuwenhoek">
        <title>Oceanobacillus bengalensis sp. nov., a bacterium isolated from seawater of the Bay of Bengal.</title>
        <authorList>
            <person name="Yongchang O."/>
            <person name="Xiang W."/>
            <person name="Wang G."/>
        </authorList>
    </citation>
    <scope>NUCLEOTIDE SEQUENCE [LARGE SCALE GENOMIC DNA]</scope>
    <source>
        <strain evidence="1 2">MCCC 1K00260</strain>
    </source>
</reference>
<proteinExistence type="predicted"/>
<dbReference type="PANTHER" id="PTHR11804:SF28">
    <property type="entry name" value="OLIGOENDOPEPTIDASE F"/>
    <property type="match status" value="1"/>
</dbReference>
<accession>A0A494Z2C6</accession>
<dbReference type="EMBL" id="RBZO01000008">
    <property type="protein sequence ID" value="RKQ16551.1"/>
    <property type="molecule type" value="Genomic_DNA"/>
</dbReference>
<dbReference type="Proteomes" id="UP000281813">
    <property type="component" value="Unassembled WGS sequence"/>
</dbReference>
<evidence type="ECO:0000313" key="2">
    <source>
        <dbReference type="Proteomes" id="UP000281813"/>
    </source>
</evidence>
<gene>
    <name evidence="1" type="ORF">D8M05_06645</name>
</gene>
<dbReference type="RefSeq" id="WP_121129909.1">
    <property type="nucleotide sequence ID" value="NZ_JBHUFK010000003.1"/>
</dbReference>
<comment type="caution">
    <text evidence="1">The sequence shown here is derived from an EMBL/GenBank/DDBJ whole genome shotgun (WGS) entry which is preliminary data.</text>
</comment>
<name>A0A494Z2C6_9BACI</name>
<dbReference type="GO" id="GO:0006508">
    <property type="term" value="P:proteolysis"/>
    <property type="evidence" value="ECO:0007669"/>
    <property type="project" value="InterPro"/>
</dbReference>
<sequence>MQTFEDYKYERPNVEEVKKDYKELLEKFKNASDVDGATKALEDINRLRNTLSTMANLVYIRASIDTKDDYYQKERDFFDDVQPELNELDTDFYKELINSAYRNVLEEKFGTQLFKIAEFEIKAFSKEVIELMKQENKLTTAYSKLVASAEIDFEGDTYTLAQLDPFAQSEDREIRRKAIEAKFGFFEKNAEKFDELYDKLVKIRHEIATTLGYKNFVELGYIQMQRIDYNAEMVDVFRKQVRESIVPVATKLYQKQAERLDVDSLKFYDESIEYKTGNATPKGSSDWIIDNGKKMYAELSDETNTFFQFMLDRNLMDLEAKKGKESGGYCTFIEDYQSPFIFSNFNGTSGDIDVLTHEAGHAFQAYSSRHLGVPEYGFPTSESAEIHSMSMEFFTWPWMELFFKEDTDKYKYSHLAGGLTFIPYGVCVDEFQHLVYENPEWTPAERKQAWKKLEITYLPHRDYDGIEYLESGGFWQRQGHIYESPFYYIDYTLAQICAFQFWKRDRENHEDAWKDYLNLCKLGGSKPFLQLVKAANLRSPFEEGTVESVIGAIEEWLDSVDDKAL</sequence>
<dbReference type="InterPro" id="IPR045090">
    <property type="entry name" value="Pept_M3A_M3B"/>
</dbReference>
<dbReference type="Gene3D" id="1.10.1370.30">
    <property type="match status" value="1"/>
</dbReference>
<protein>
    <submittedName>
        <fullName evidence="1">M3 family oligoendopeptidase</fullName>
    </submittedName>
</protein>
<dbReference type="OrthoDB" id="9762795at2"/>